<feature type="transmembrane region" description="Helical" evidence="3">
    <location>
        <begin position="324"/>
        <end position="346"/>
    </location>
</feature>
<dbReference type="SMART" id="SM00028">
    <property type="entry name" value="TPR"/>
    <property type="match status" value="4"/>
</dbReference>
<sequence length="679" mass="74192">MDRSHPIFCGYDMIVIGNLQSNRQWLFWCAALLTGVLLIYVPGLQNELVFDDGRFDAGEALLDGYGSLLSLKQRLLSYGSFVWVNALFGEGWWKQRVVNLIVHFGVAVSLLGLYRLLAAQVKWPDELAAETRFAASRDAAVFVGVAVFAFNPVAVYAVAYLIQRSILMATLFVVLSCLFFARGIVGKGRLNYLGAALCYLAAVLSKEHALMAPVLGVPLYVFLRRPTAKQLGLIAAVGALAAAGVAAVLSSIYGSIVGVAFDELSRTFVAQLKAIDPAIEARTYPLSIINQATLFFQYGFLWLVPNVQWMSIDLRPPFPLAFGAFPHVLGAIGFLALIAGVAYLLFRREGPLRFLGLCLSVPLILFATEFSTVWIQDPFVLYRSYLWAIAIPGIVMLLFVGTRPAVVYLIGLAVSVVLVGLSVERVTTFRSSLTVWADAVDKIDVDAPANAVGRWRPFLNRGTYYLENDLPQLAYADFARAESLGESFGSSRFNMGVTLQIEKKIPEAVAAFDAAEKQGLRTFGLYYHRGATRAMMGKFEGAIDDLELAIDKAADDKLRTHARTLRGDAAMQIRRYDVAVGEYLALLRDDPRNYAVRLGLAMAHLGMRNLAAAGPLLDDLLAEKPHHAAYYGRALLNSMQGSSAAAVADIDRAIALNPKHPGYRSLRSQWGASGGTPAR</sequence>
<dbReference type="Proteomes" id="UP000006552">
    <property type="component" value="Chromosome"/>
</dbReference>
<dbReference type="KEGG" id="eba:ebA1575"/>
<dbReference type="PANTHER" id="PTHR44858">
    <property type="entry name" value="TETRATRICOPEPTIDE REPEAT PROTEIN 6"/>
    <property type="match status" value="1"/>
</dbReference>
<dbReference type="InterPro" id="IPR050498">
    <property type="entry name" value="Ycf3"/>
</dbReference>
<dbReference type="Gene3D" id="1.25.40.10">
    <property type="entry name" value="Tetratricopeptide repeat domain"/>
    <property type="match status" value="2"/>
</dbReference>
<feature type="transmembrane region" description="Helical" evidence="3">
    <location>
        <begin position="165"/>
        <end position="185"/>
    </location>
</feature>
<dbReference type="HOGENOM" id="CLU_025919_0_0_4"/>
<evidence type="ECO:0000256" key="1">
    <source>
        <dbReference type="ARBA" id="ARBA00022737"/>
    </source>
</evidence>
<keyword evidence="1" id="KW-0677">Repeat</keyword>
<evidence type="ECO:0000256" key="3">
    <source>
        <dbReference type="SAM" id="Phobius"/>
    </source>
</evidence>
<proteinExistence type="predicted"/>
<protein>
    <recommendedName>
        <fullName evidence="6">Tetratricopeptide repeat protein</fullName>
    </recommendedName>
</protein>
<gene>
    <name evidence="4" type="ORF">ebA1575</name>
</gene>
<feature type="transmembrane region" description="Helical" evidence="3">
    <location>
        <begin position="381"/>
        <end position="400"/>
    </location>
</feature>
<evidence type="ECO:0008006" key="6">
    <source>
        <dbReference type="Google" id="ProtNLM"/>
    </source>
</evidence>
<keyword evidence="5" id="KW-1185">Reference proteome</keyword>
<name>Q5P6S5_AROAE</name>
<evidence type="ECO:0000256" key="2">
    <source>
        <dbReference type="ARBA" id="ARBA00022803"/>
    </source>
</evidence>
<feature type="transmembrane region" description="Helical" evidence="3">
    <location>
        <begin position="233"/>
        <end position="261"/>
    </location>
</feature>
<accession>Q5P6S5</accession>
<keyword evidence="2" id="KW-0802">TPR repeat</keyword>
<dbReference type="SUPFAM" id="SSF48452">
    <property type="entry name" value="TPR-like"/>
    <property type="match status" value="1"/>
</dbReference>
<feature type="transmembrane region" description="Helical" evidence="3">
    <location>
        <begin position="353"/>
        <end position="375"/>
    </location>
</feature>
<organism evidence="4 5">
    <name type="scientific">Aromatoleum aromaticum (strain DSM 19018 / LMG 30748 / EbN1)</name>
    <name type="common">Azoarcus sp. (strain EbN1)</name>
    <dbReference type="NCBI Taxonomy" id="76114"/>
    <lineage>
        <taxon>Bacteria</taxon>
        <taxon>Pseudomonadati</taxon>
        <taxon>Pseudomonadota</taxon>
        <taxon>Betaproteobacteria</taxon>
        <taxon>Rhodocyclales</taxon>
        <taxon>Rhodocyclaceae</taxon>
        <taxon>Aromatoleum</taxon>
    </lineage>
</organism>
<reference evidence="4 5" key="1">
    <citation type="journal article" date="2005" name="Arch. Microbiol.">
        <title>The genome sequence of an anaerobic aromatic-degrading denitrifying bacterium, strain EbN1.</title>
        <authorList>
            <person name="Rabus R."/>
            <person name="Kube M."/>
            <person name="Heider J."/>
            <person name="Beck A."/>
            <person name="Heitmann K."/>
            <person name="Widdel F."/>
            <person name="Reinhardt R."/>
        </authorList>
    </citation>
    <scope>NUCLEOTIDE SEQUENCE [LARGE SCALE GENOMIC DNA]</scope>
    <source>
        <strain evidence="4 5">EbN1</strain>
    </source>
</reference>
<keyword evidence="3" id="KW-0812">Transmembrane</keyword>
<dbReference type="AlphaFoldDB" id="Q5P6S5"/>
<keyword evidence="3" id="KW-1133">Transmembrane helix</keyword>
<feature type="transmembrane region" description="Helical" evidence="3">
    <location>
        <begin position="282"/>
        <end position="304"/>
    </location>
</feature>
<keyword evidence="3" id="KW-0472">Membrane</keyword>
<dbReference type="PANTHER" id="PTHR44858:SF1">
    <property type="entry name" value="UDP-N-ACETYLGLUCOSAMINE--PEPTIDE N-ACETYLGLUCOSAMINYLTRANSFERASE SPINDLY-RELATED"/>
    <property type="match status" value="1"/>
</dbReference>
<feature type="transmembrane region" description="Helical" evidence="3">
    <location>
        <begin position="197"/>
        <end position="221"/>
    </location>
</feature>
<dbReference type="eggNOG" id="COG0457">
    <property type="taxonomic scope" value="Bacteria"/>
</dbReference>
<feature type="transmembrane region" description="Helical" evidence="3">
    <location>
        <begin position="139"/>
        <end position="159"/>
    </location>
</feature>
<dbReference type="InterPro" id="IPR019734">
    <property type="entry name" value="TPR_rpt"/>
</dbReference>
<dbReference type="Pfam" id="PF13432">
    <property type="entry name" value="TPR_16"/>
    <property type="match status" value="1"/>
</dbReference>
<dbReference type="InterPro" id="IPR011990">
    <property type="entry name" value="TPR-like_helical_dom_sf"/>
</dbReference>
<dbReference type="EMBL" id="CR555306">
    <property type="protein sequence ID" value="CAI06986.1"/>
    <property type="molecule type" value="Genomic_DNA"/>
</dbReference>
<feature type="transmembrane region" description="Helical" evidence="3">
    <location>
        <begin position="25"/>
        <end position="44"/>
    </location>
</feature>
<feature type="transmembrane region" description="Helical" evidence="3">
    <location>
        <begin position="405"/>
        <end position="423"/>
    </location>
</feature>
<feature type="transmembrane region" description="Helical" evidence="3">
    <location>
        <begin position="100"/>
        <end position="118"/>
    </location>
</feature>
<evidence type="ECO:0000313" key="4">
    <source>
        <dbReference type="EMBL" id="CAI06986.1"/>
    </source>
</evidence>
<evidence type="ECO:0000313" key="5">
    <source>
        <dbReference type="Proteomes" id="UP000006552"/>
    </source>
</evidence>
<dbReference type="STRING" id="76114.ebA1575"/>